<organism evidence="1 2">
    <name type="scientific">Salinicola lusitanus</name>
    <dbReference type="NCBI Taxonomy" id="1949085"/>
    <lineage>
        <taxon>Bacteria</taxon>
        <taxon>Pseudomonadati</taxon>
        <taxon>Pseudomonadota</taxon>
        <taxon>Gammaproteobacteria</taxon>
        <taxon>Oceanospirillales</taxon>
        <taxon>Halomonadaceae</taxon>
        <taxon>Salinicola</taxon>
    </lineage>
</organism>
<evidence type="ECO:0008006" key="3">
    <source>
        <dbReference type="Google" id="ProtNLM"/>
    </source>
</evidence>
<dbReference type="EMBL" id="CP151919">
    <property type="protein sequence ID" value="XAD53322.1"/>
    <property type="molecule type" value="Genomic_DNA"/>
</dbReference>
<gene>
    <name evidence="1" type="ORF">AAGT95_15925</name>
</gene>
<dbReference type="Proteomes" id="UP001453229">
    <property type="component" value="Chromosome"/>
</dbReference>
<sequence>MPLPLRWQDSANWLWRSEEASPQLLKLARRAPASDGFWWGIQQLFGFDRWRTPEALARLPSTLPSRLPLSPLPMTFIGRLGNAPLWSLPWCSATPPPMNEALAARLGAQLARLHRQALPGFGHPASDVFPLSSWPRRARQFVETHPNRGWLAELPSWPLPSKAVWSLPDLRSDQFLAGVQEWRWSDWEALVWAPLEWDLCLLELVLESRAQRDAFVAAYRRHHAIPDLSGYRPGMRSLALLLALHGERATTRTLHHPCWLKD</sequence>
<accession>A0ABZ3CQA4</accession>
<evidence type="ECO:0000313" key="2">
    <source>
        <dbReference type="Proteomes" id="UP001453229"/>
    </source>
</evidence>
<protein>
    <recommendedName>
        <fullName evidence="3">Aminoglycoside phosphotransferase domain-containing protein</fullName>
    </recommendedName>
</protein>
<reference evidence="1 2" key="1">
    <citation type="submission" date="2024-04" db="EMBL/GenBank/DDBJ databases">
        <title>Salinicola lusitanus LLJ914,a marine bacterium isolated from the Okinawa Trough.</title>
        <authorList>
            <person name="Li J."/>
        </authorList>
    </citation>
    <scope>NUCLEOTIDE SEQUENCE [LARGE SCALE GENOMIC DNA]</scope>
    <source>
        <strain evidence="1 2">LLJ914</strain>
    </source>
</reference>
<dbReference type="RefSeq" id="WP_342594440.1">
    <property type="nucleotide sequence ID" value="NZ_CP151919.1"/>
</dbReference>
<dbReference type="InterPro" id="IPR011009">
    <property type="entry name" value="Kinase-like_dom_sf"/>
</dbReference>
<dbReference type="SUPFAM" id="SSF56112">
    <property type="entry name" value="Protein kinase-like (PK-like)"/>
    <property type="match status" value="1"/>
</dbReference>
<proteinExistence type="predicted"/>
<name>A0ABZ3CQA4_9GAMM</name>
<evidence type="ECO:0000313" key="1">
    <source>
        <dbReference type="EMBL" id="XAD53322.1"/>
    </source>
</evidence>
<keyword evidence="2" id="KW-1185">Reference proteome</keyword>